<dbReference type="Gene3D" id="3.30.1330.40">
    <property type="entry name" value="RutC-like"/>
    <property type="match status" value="1"/>
</dbReference>
<dbReference type="InterPro" id="IPR035959">
    <property type="entry name" value="RutC-like_sf"/>
</dbReference>
<gene>
    <name evidence="1" type="ORF">MZO42_03500</name>
</gene>
<name>A0ABU3MZN1_9SPHN</name>
<sequence length="146" mass="15735">MVEMSRRSAATAILSLGGCAAARAQTGQPIEPSTTSYAQAWLIEGASRILFVSGQTPTDAEGNVPKSFAAQARLAWANVLAQLRRADMDFANLAKVTIYLSHRRFREENTRIRAALLGSAAPAITVVIVGIFEEEWLLEIEAIACS</sequence>
<dbReference type="PANTHER" id="PTHR11803">
    <property type="entry name" value="2-IMINOBUTANOATE/2-IMINOPROPANOATE DEAMINASE RIDA"/>
    <property type="match status" value="1"/>
</dbReference>
<dbReference type="PANTHER" id="PTHR11803:SF44">
    <property type="entry name" value="RUTC FAMILY PROTEIN YJGH"/>
    <property type="match status" value="1"/>
</dbReference>
<dbReference type="CDD" id="cd00448">
    <property type="entry name" value="YjgF_YER057c_UK114_family"/>
    <property type="match status" value="1"/>
</dbReference>
<dbReference type="InterPro" id="IPR006175">
    <property type="entry name" value="YjgF/YER057c/UK114"/>
</dbReference>
<reference evidence="1" key="1">
    <citation type="submission" date="2022-04" db="EMBL/GenBank/DDBJ databases">
        <title>Tomato heritable bacteria conferring resistance against bacterial wilt.</title>
        <authorList>
            <person name="Yin J."/>
        </authorList>
    </citation>
    <scope>NUCLEOTIDE SEQUENCE</scope>
    <source>
        <strain evidence="1">Cra20</strain>
    </source>
</reference>
<organism evidence="1">
    <name type="scientific">Sphingomonas psychrotolerans</name>
    <dbReference type="NCBI Taxonomy" id="1327635"/>
    <lineage>
        <taxon>Bacteria</taxon>
        <taxon>Pseudomonadati</taxon>
        <taxon>Pseudomonadota</taxon>
        <taxon>Alphaproteobacteria</taxon>
        <taxon>Sphingomonadales</taxon>
        <taxon>Sphingomonadaceae</taxon>
        <taxon>Sphingomonas</taxon>
    </lineage>
</organism>
<protein>
    <submittedName>
        <fullName evidence="1">RidA family protein</fullName>
    </submittedName>
</protein>
<evidence type="ECO:0000313" key="1">
    <source>
        <dbReference type="EMBL" id="MDT8757752.1"/>
    </source>
</evidence>
<dbReference type="Pfam" id="PF01042">
    <property type="entry name" value="Ribonuc_L-PSP"/>
    <property type="match status" value="1"/>
</dbReference>
<comment type="caution">
    <text evidence="1">The sequence shown here is derived from an EMBL/GenBank/DDBJ whole genome shotgun (WGS) entry which is preliminary data.</text>
</comment>
<accession>A0ABU3MZN1</accession>
<dbReference type="PROSITE" id="PS51257">
    <property type="entry name" value="PROKAR_LIPOPROTEIN"/>
    <property type="match status" value="1"/>
</dbReference>
<proteinExistence type="predicted"/>
<dbReference type="EMBL" id="JALMLT010000001">
    <property type="protein sequence ID" value="MDT8757752.1"/>
    <property type="molecule type" value="Genomic_DNA"/>
</dbReference>
<dbReference type="SUPFAM" id="SSF55298">
    <property type="entry name" value="YjgF-like"/>
    <property type="match status" value="1"/>
</dbReference>